<dbReference type="Gene3D" id="3.20.20.60">
    <property type="entry name" value="Phosphoenolpyruvate-binding domains"/>
    <property type="match status" value="1"/>
</dbReference>
<dbReference type="InterPro" id="IPR005000">
    <property type="entry name" value="Aldolase/citrate-lyase_domain"/>
</dbReference>
<feature type="domain" description="HpcH/HpaI aldolase/citrate lyase" evidence="4">
    <location>
        <begin position="20"/>
        <end position="245"/>
    </location>
</feature>
<dbReference type="InterPro" id="IPR040442">
    <property type="entry name" value="Pyrv_kinase-like_dom_sf"/>
</dbReference>
<dbReference type="GO" id="GO:0016829">
    <property type="term" value="F:lyase activity"/>
    <property type="evidence" value="ECO:0007669"/>
    <property type="project" value="UniProtKB-KW"/>
</dbReference>
<proteinExistence type="inferred from homology"/>
<dbReference type="SUPFAM" id="SSF51621">
    <property type="entry name" value="Phosphoenolpyruvate/pyruvate domain"/>
    <property type="match status" value="1"/>
</dbReference>
<dbReference type="InterPro" id="IPR050251">
    <property type="entry name" value="HpcH-HpaI_aldolase"/>
</dbReference>
<evidence type="ECO:0000259" key="4">
    <source>
        <dbReference type="Pfam" id="PF03328"/>
    </source>
</evidence>
<sequence length="255" mass="26963">MTELAPNRFKRRLQAGETLYGLWSTIPDAMAVEALAGAGFDWMVLDTEHTSVEVSQILSLLQAAAPHPTDCIVRPVVNDTALIKRHLDQGAQTLILPQIQSADEAASAVAAVRYPPRGARGVAGTMRAAGYGRIRDYAKRADDEICLILQVETAAAMERLEEIACVDGVDAIFIGPSDLAASMGHLGEPGHPEVRAAILSAIDRLNAIGKPAGLLSLDPDFGRTAVTRGAGFVAVGLDMALLVNAADSLARSFRV</sequence>
<reference evidence="5 6" key="1">
    <citation type="submission" date="2022-10" db="EMBL/GenBank/DDBJ databases">
        <title>Defluviimonas sp. nov., isolated from ocean surface sediments.</title>
        <authorList>
            <person name="He W."/>
            <person name="Wang L."/>
            <person name="Zhang D.-F."/>
        </authorList>
    </citation>
    <scope>NUCLEOTIDE SEQUENCE [LARGE SCALE GENOMIC DNA]</scope>
    <source>
        <strain evidence="5 6">WL0050</strain>
    </source>
</reference>
<dbReference type="RefSeq" id="WP_263738714.1">
    <property type="nucleotide sequence ID" value="NZ_JAOWKZ010000001.1"/>
</dbReference>
<evidence type="ECO:0000256" key="1">
    <source>
        <dbReference type="ARBA" id="ARBA00005568"/>
    </source>
</evidence>
<protein>
    <submittedName>
        <fullName evidence="5">Aldolase/citrate lyase family protein</fullName>
    </submittedName>
</protein>
<dbReference type="InterPro" id="IPR015813">
    <property type="entry name" value="Pyrv/PenolPyrv_kinase-like_dom"/>
</dbReference>
<keyword evidence="3 5" id="KW-0456">Lyase</keyword>
<comment type="caution">
    <text evidence="5">The sequence shown here is derived from an EMBL/GenBank/DDBJ whole genome shotgun (WGS) entry which is preliminary data.</text>
</comment>
<evidence type="ECO:0000256" key="2">
    <source>
        <dbReference type="ARBA" id="ARBA00022723"/>
    </source>
</evidence>
<accession>A0ABT2ZLE9</accession>
<dbReference type="PANTHER" id="PTHR30502:SF0">
    <property type="entry name" value="PHOSPHOENOLPYRUVATE CARBOXYLASE FAMILY PROTEIN"/>
    <property type="match status" value="1"/>
</dbReference>
<comment type="similarity">
    <text evidence="1">Belongs to the HpcH/HpaI aldolase family.</text>
</comment>
<organism evidence="5 6">
    <name type="scientific">Albidovulum litorale</name>
    <dbReference type="NCBI Taxonomy" id="2984134"/>
    <lineage>
        <taxon>Bacteria</taxon>
        <taxon>Pseudomonadati</taxon>
        <taxon>Pseudomonadota</taxon>
        <taxon>Alphaproteobacteria</taxon>
        <taxon>Rhodobacterales</taxon>
        <taxon>Paracoccaceae</taxon>
        <taxon>Albidovulum</taxon>
    </lineage>
</organism>
<dbReference type="Proteomes" id="UP001652564">
    <property type="component" value="Unassembled WGS sequence"/>
</dbReference>
<keyword evidence="6" id="KW-1185">Reference proteome</keyword>
<dbReference type="Pfam" id="PF03328">
    <property type="entry name" value="HpcH_HpaI"/>
    <property type="match status" value="1"/>
</dbReference>
<evidence type="ECO:0000256" key="3">
    <source>
        <dbReference type="ARBA" id="ARBA00023239"/>
    </source>
</evidence>
<keyword evidence="2" id="KW-0479">Metal-binding</keyword>
<evidence type="ECO:0000313" key="6">
    <source>
        <dbReference type="Proteomes" id="UP001652564"/>
    </source>
</evidence>
<dbReference type="EMBL" id="JAOWKZ010000001">
    <property type="protein sequence ID" value="MCV2871546.1"/>
    <property type="molecule type" value="Genomic_DNA"/>
</dbReference>
<name>A0ABT2ZLE9_9RHOB</name>
<evidence type="ECO:0000313" key="5">
    <source>
        <dbReference type="EMBL" id="MCV2871546.1"/>
    </source>
</evidence>
<gene>
    <name evidence="5" type="ORF">OEZ71_04480</name>
</gene>
<dbReference type="PANTHER" id="PTHR30502">
    <property type="entry name" value="2-KETO-3-DEOXY-L-RHAMNONATE ALDOLASE"/>
    <property type="match status" value="1"/>
</dbReference>